<dbReference type="PANTHER" id="PTHR42044:SF2">
    <property type="entry name" value="DUF676 DOMAIN-CONTAINING PROTEIN"/>
    <property type="match status" value="1"/>
</dbReference>
<comment type="caution">
    <text evidence="2">The sequence shown here is derived from an EMBL/GenBank/DDBJ whole genome shotgun (WGS) entry which is preliminary data.</text>
</comment>
<dbReference type="Proteomes" id="UP001172684">
    <property type="component" value="Unassembled WGS sequence"/>
</dbReference>
<keyword evidence="1" id="KW-0812">Transmembrane</keyword>
<feature type="transmembrane region" description="Helical" evidence="1">
    <location>
        <begin position="104"/>
        <end position="124"/>
    </location>
</feature>
<protein>
    <recommendedName>
        <fullName evidence="4">DUF676 domain-containing protein</fullName>
    </recommendedName>
</protein>
<evidence type="ECO:0000256" key="1">
    <source>
        <dbReference type="SAM" id="Phobius"/>
    </source>
</evidence>
<keyword evidence="1" id="KW-1133">Transmembrane helix</keyword>
<reference evidence="2" key="1">
    <citation type="submission" date="2022-10" db="EMBL/GenBank/DDBJ databases">
        <title>Culturing micro-colonial fungi from biological soil crusts in the Mojave desert and describing Neophaeococcomyces mojavensis, and introducing the new genera and species Taxawa tesnikishii.</title>
        <authorList>
            <person name="Kurbessoian T."/>
            <person name="Stajich J.E."/>
        </authorList>
    </citation>
    <scope>NUCLEOTIDE SEQUENCE</scope>
    <source>
        <strain evidence="2">TK_1</strain>
    </source>
</reference>
<keyword evidence="3" id="KW-1185">Reference proteome</keyword>
<gene>
    <name evidence="2" type="ORF">H2201_000713</name>
</gene>
<sequence length="437" mass="49016">MSTVTFLPSQIGGARGNAQPVPIPNTGNPFMLLGSDIVLFFKCKKYLLGIFSPWYPWPTGPLDELYPSPANLFCLGVHAFLFFYQLAFIVGVILSFILHAPLPWFVAGAGLAITINWAICRYCLNGPRRVLHSTVDLSSWPAHPKEFWIFLNGVTIGSHWLQQNLNRLAYTFRRPITGVHNTTAGLIFDIVQCLTERNFSYSTQDIRDGYAQIKAALLDARYEKVVFILHSQGGIEGGLIVDWLLAEVPQDCMRKLEVYTFGCAANHFNNPHQTRGGQRAAEAQANAGERDCGHGSKVIRHIEHYANDGDLVAQWGLVNFIRVPNRFMGTLLQRRGGGHLLNLHYLHAIFPLDKKMRVLENNEFMDAPVRFDPDGVAADEREGEIASLQIAEAEVMNINSPVDLVSPDSPTNDEGMPRRVRDFSRLWRYRNGGSPRN</sequence>
<evidence type="ECO:0008006" key="4">
    <source>
        <dbReference type="Google" id="ProtNLM"/>
    </source>
</evidence>
<accession>A0ABQ9P444</accession>
<keyword evidence="1" id="KW-0472">Membrane</keyword>
<dbReference type="PANTHER" id="PTHR42044">
    <property type="entry name" value="DUF676 DOMAIN-CONTAINING PROTEIN-RELATED"/>
    <property type="match status" value="1"/>
</dbReference>
<proteinExistence type="predicted"/>
<dbReference type="InterPro" id="IPR029058">
    <property type="entry name" value="AB_hydrolase_fold"/>
</dbReference>
<organism evidence="2 3">
    <name type="scientific">Coniosporium apollinis</name>
    <dbReference type="NCBI Taxonomy" id="61459"/>
    <lineage>
        <taxon>Eukaryota</taxon>
        <taxon>Fungi</taxon>
        <taxon>Dikarya</taxon>
        <taxon>Ascomycota</taxon>
        <taxon>Pezizomycotina</taxon>
        <taxon>Dothideomycetes</taxon>
        <taxon>Dothideomycetes incertae sedis</taxon>
        <taxon>Coniosporium</taxon>
    </lineage>
</organism>
<dbReference type="EMBL" id="JAPDRL010000003">
    <property type="protein sequence ID" value="KAJ9669361.1"/>
    <property type="molecule type" value="Genomic_DNA"/>
</dbReference>
<evidence type="ECO:0000313" key="2">
    <source>
        <dbReference type="EMBL" id="KAJ9669361.1"/>
    </source>
</evidence>
<name>A0ABQ9P444_9PEZI</name>
<dbReference type="SUPFAM" id="SSF53474">
    <property type="entry name" value="alpha/beta-Hydrolases"/>
    <property type="match status" value="1"/>
</dbReference>
<evidence type="ECO:0000313" key="3">
    <source>
        <dbReference type="Proteomes" id="UP001172684"/>
    </source>
</evidence>
<feature type="transmembrane region" description="Helical" evidence="1">
    <location>
        <begin position="72"/>
        <end position="98"/>
    </location>
</feature>